<evidence type="ECO:0000259" key="1">
    <source>
        <dbReference type="Pfam" id="PF14594"/>
    </source>
</evidence>
<reference evidence="2" key="1">
    <citation type="journal article" date="2021" name="Proc. Natl. Acad. Sci. U.S.A.">
        <title>A Catalog of Tens of Thousands of Viruses from Human Metagenomes Reveals Hidden Associations with Chronic Diseases.</title>
        <authorList>
            <person name="Tisza M.J."/>
            <person name="Buck C.B."/>
        </authorList>
    </citation>
    <scope>NUCLEOTIDE SEQUENCE</scope>
    <source>
        <strain evidence="2">CtSXZ3</strain>
    </source>
</reference>
<organism evidence="2">
    <name type="scientific">Siphoviridae sp. ctSXZ3</name>
    <dbReference type="NCBI Taxonomy" id="2825510"/>
    <lineage>
        <taxon>Viruses</taxon>
        <taxon>Duplodnaviria</taxon>
        <taxon>Heunggongvirae</taxon>
        <taxon>Uroviricota</taxon>
        <taxon>Caudoviricetes</taxon>
    </lineage>
</organism>
<accession>A0A8S5VEH9</accession>
<sequence>MATRDIEFAKVLDHNLNPTGAIAKHQWNSFIWTERYQDPGQFEMRLWGGAFEALSAADEYLGKFLRVPVSTETMLIEKVRYEGTRSDPYVTLTGRSAEVVLEQRILKEMSFPYGVPAYSLLEQAWDWTIGKDAEAARQIPQFIMDSPDHMRNYIDYAPDGKTLYDFLLYVARYHQNGFRTRLHDESQLAINFYRTRDLTGKGSGNPVFFTDTTKTLVNLVYEKDLQKHRNIGYVYLHGAHDDSNASVWFEVDNGAPNGIRRREGITQPQITWTKAAFQTYEKKKSLTSYGLGYIYEHKLYDQIEGEAPTNNVWVYGDTGHYYLGDWIMLSVRDKQQRCRVLEYTHAWTADQGYRGYPRLEPMPRT</sequence>
<feature type="domain" description="Gp28/Gp37-like" evidence="1">
    <location>
        <begin position="10"/>
        <end position="352"/>
    </location>
</feature>
<evidence type="ECO:0000313" key="2">
    <source>
        <dbReference type="EMBL" id="DAG05177.1"/>
    </source>
</evidence>
<protein>
    <recommendedName>
        <fullName evidence="1">Gp28/Gp37-like domain-containing protein</fullName>
    </recommendedName>
</protein>
<dbReference type="EMBL" id="BK016252">
    <property type="protein sequence ID" value="DAG05177.1"/>
    <property type="molecule type" value="Genomic_DNA"/>
</dbReference>
<name>A0A8S5VEH9_9CAUD</name>
<dbReference type="Pfam" id="PF14594">
    <property type="entry name" value="Sipho_Gp37"/>
    <property type="match status" value="1"/>
</dbReference>
<dbReference type="InterPro" id="IPR029432">
    <property type="entry name" value="Gp28/Gp37-like_dom"/>
</dbReference>
<proteinExistence type="predicted"/>